<keyword evidence="5" id="KW-1185">Reference proteome</keyword>
<dbReference type="GO" id="GO:0030313">
    <property type="term" value="C:cell envelope"/>
    <property type="evidence" value="ECO:0007669"/>
    <property type="project" value="UniProtKB-SubCell"/>
</dbReference>
<dbReference type="Gene3D" id="3.80.10.10">
    <property type="entry name" value="Ribonuclease Inhibitor"/>
    <property type="match status" value="1"/>
</dbReference>
<keyword evidence="3" id="KW-0472">Membrane</keyword>
<feature type="transmembrane region" description="Helical" evidence="3">
    <location>
        <begin position="21"/>
        <end position="38"/>
    </location>
</feature>
<organism evidence="4 5">
    <name type="scientific">Mordavella massiliensis</name>
    <dbReference type="NCBI Taxonomy" id="1871024"/>
    <lineage>
        <taxon>Bacteria</taxon>
        <taxon>Bacillati</taxon>
        <taxon>Bacillota</taxon>
        <taxon>Clostridia</taxon>
        <taxon>Eubacteriales</taxon>
        <taxon>Clostridiaceae</taxon>
        <taxon>Mordavella</taxon>
    </lineage>
</organism>
<dbReference type="InterPro" id="IPR042229">
    <property type="entry name" value="Listeria/Bacterioides_rpt_sf"/>
</dbReference>
<protein>
    <submittedName>
        <fullName evidence="4">InlB B-repeat-containing protein</fullName>
    </submittedName>
</protein>
<gene>
    <name evidence="4" type="ORF">H6A13_06080</name>
</gene>
<dbReference type="EMBL" id="JACJLV010000015">
    <property type="protein sequence ID" value="MBM6826673.1"/>
    <property type="molecule type" value="Genomic_DNA"/>
</dbReference>
<reference evidence="4" key="1">
    <citation type="submission" date="2020-08" db="EMBL/GenBank/DDBJ databases">
        <authorList>
            <person name="Cejkova D."/>
            <person name="Kubasova T."/>
            <person name="Jahodarova E."/>
            <person name="Rychlik I."/>
        </authorList>
    </citation>
    <scope>NUCLEOTIDE SEQUENCE</scope>
    <source>
        <strain evidence="4">An420c</strain>
    </source>
</reference>
<dbReference type="RefSeq" id="WP_204908720.1">
    <property type="nucleotide sequence ID" value="NZ_JACJLV010000015.1"/>
</dbReference>
<dbReference type="AlphaFoldDB" id="A0A939BAD9"/>
<evidence type="ECO:0000256" key="3">
    <source>
        <dbReference type="SAM" id="Phobius"/>
    </source>
</evidence>
<dbReference type="Proteomes" id="UP000713880">
    <property type="component" value="Unassembled WGS sequence"/>
</dbReference>
<name>A0A939BAD9_9CLOT</name>
<dbReference type="InterPro" id="IPR013378">
    <property type="entry name" value="InlB-like_B-rpt"/>
</dbReference>
<dbReference type="InterPro" id="IPR032675">
    <property type="entry name" value="LRR_dom_sf"/>
</dbReference>
<feature type="region of interest" description="Disordered" evidence="2">
    <location>
        <begin position="144"/>
        <end position="176"/>
    </location>
</feature>
<dbReference type="NCBIfam" id="TIGR02543">
    <property type="entry name" value="List_Bact_rpt"/>
    <property type="match status" value="1"/>
</dbReference>
<sequence length="363" mass="37348">MEMVLGLSRSEIDIEEIRKRICYILLAVLLIISLAFTAESFENVVAVDTKDSWSVRERADVLPDVAGNSLAIEDVLTAVNLAKALNLPEENLLVEAGSMTAEPAVTPAPAKTSSAEAISAVTAPTATAPTVTTPDAVVPDVITPTEDITTPGVTDTPGTTVVPDATDTPGTTDTPGAAVIPETLTIHLNGNGGEPALSTMTESMDAVSAEGWSVPFRPGKVFDGWYLDAGCTVPFTGVNPEDYAGADAAVLEVYAGWRELDGFACNDAGHIISCAGGSVIDGIFALPSDAACTGIEAGALSSVAGLITEVYIPANITYIGPGAFDGLGSLMYIEAAPGNPNYYSVGGVLYTMSGEVVAAPVWF</sequence>
<reference evidence="4" key="2">
    <citation type="journal article" date="2021" name="Sci. Rep.">
        <title>The distribution of antibiotic resistance genes in chicken gut microbiota commensals.</title>
        <authorList>
            <person name="Juricova H."/>
            <person name="Matiasovicova J."/>
            <person name="Kubasova T."/>
            <person name="Cejkova D."/>
            <person name="Rychlik I."/>
        </authorList>
    </citation>
    <scope>NUCLEOTIDE SEQUENCE</scope>
    <source>
        <strain evidence="4">An420c</strain>
    </source>
</reference>
<proteinExistence type="predicted"/>
<keyword evidence="3" id="KW-1133">Transmembrane helix</keyword>
<dbReference type="Gene3D" id="2.60.40.4270">
    <property type="entry name" value="Listeria-Bacteroides repeat domain"/>
    <property type="match status" value="1"/>
</dbReference>
<evidence type="ECO:0000313" key="4">
    <source>
        <dbReference type="EMBL" id="MBM6826673.1"/>
    </source>
</evidence>
<evidence type="ECO:0000256" key="1">
    <source>
        <dbReference type="ARBA" id="ARBA00004196"/>
    </source>
</evidence>
<evidence type="ECO:0000256" key="2">
    <source>
        <dbReference type="SAM" id="MobiDB-lite"/>
    </source>
</evidence>
<comment type="subcellular location">
    <subcellularLocation>
        <location evidence="1">Cell envelope</location>
    </subcellularLocation>
</comment>
<keyword evidence="3" id="KW-0812">Transmembrane</keyword>
<accession>A0A939BAD9</accession>
<evidence type="ECO:0000313" key="5">
    <source>
        <dbReference type="Proteomes" id="UP000713880"/>
    </source>
</evidence>
<comment type="caution">
    <text evidence="4">The sequence shown here is derived from an EMBL/GenBank/DDBJ whole genome shotgun (WGS) entry which is preliminary data.</text>
</comment>